<evidence type="ECO:0000313" key="2">
    <source>
        <dbReference type="EMBL" id="KAA1053808.1"/>
    </source>
</evidence>
<evidence type="ECO:0000313" key="3">
    <source>
        <dbReference type="Proteomes" id="UP000325333"/>
    </source>
</evidence>
<dbReference type="AlphaFoldDB" id="A0A5B0KQU7"/>
<organism evidence="2 3">
    <name type="scientific">Azospirillum argentinense</name>
    <dbReference type="NCBI Taxonomy" id="2970906"/>
    <lineage>
        <taxon>Bacteria</taxon>
        <taxon>Pseudomonadati</taxon>
        <taxon>Pseudomonadota</taxon>
        <taxon>Alphaproteobacteria</taxon>
        <taxon>Rhodospirillales</taxon>
        <taxon>Azospirillaceae</taxon>
        <taxon>Azospirillum</taxon>
    </lineage>
</organism>
<protein>
    <recommendedName>
        <fullName evidence="4">TraB/GumN family protein</fullName>
    </recommendedName>
</protein>
<proteinExistence type="predicted"/>
<gene>
    <name evidence="2" type="ORF">FH063_002390</name>
</gene>
<dbReference type="RefSeq" id="WP_425599014.1">
    <property type="nucleotide sequence ID" value="NZ_VEWN01000013.1"/>
</dbReference>
<keyword evidence="1" id="KW-0472">Membrane</keyword>
<name>A0A5B0KQU7_9PROT</name>
<keyword evidence="1" id="KW-0812">Transmembrane</keyword>
<feature type="transmembrane region" description="Helical" evidence="1">
    <location>
        <begin position="12"/>
        <end position="38"/>
    </location>
</feature>
<dbReference type="EMBL" id="VEWN01000013">
    <property type="protein sequence ID" value="KAA1053808.1"/>
    <property type="molecule type" value="Genomic_DNA"/>
</dbReference>
<evidence type="ECO:0000256" key="1">
    <source>
        <dbReference type="SAM" id="Phobius"/>
    </source>
</evidence>
<accession>A0A5B0KQU7</accession>
<keyword evidence="1" id="KW-1133">Transmembrane helix</keyword>
<evidence type="ECO:0008006" key="4">
    <source>
        <dbReference type="Google" id="ProtNLM"/>
    </source>
</evidence>
<comment type="caution">
    <text evidence="2">The sequence shown here is derived from an EMBL/GenBank/DDBJ whole genome shotgun (WGS) entry which is preliminary data.</text>
</comment>
<sequence>MRSLCLRVVSFTAALALAVPIIIAGIGIGIVVTLPFIASALPLELTRVTLTDGSRQVEMQGMIHIASPDFYRDVADLVAKRRTDGWLVFYEGVRDDLGRGNTEIHPYEMMAPALGEGLMLQDNAKILGLPGVELRNVDVTLSELLAGLPPPPSPDHDDPPEVSFTLAEAREMFDALPGWAQRRVRAAYQILLATTTSGRFAHQVLSPAITTLREQRVARAIEDAQGVNVLVIYGQLHINAICAHLSAADPAWHPLSTISVRPF</sequence>
<reference evidence="2 3" key="1">
    <citation type="submission" date="2019-07" db="EMBL/GenBank/DDBJ databases">
        <title>Genome sequencing of the stress-tolerant strain Azospirillum brasilense Az19.</title>
        <authorList>
            <person name="Maroniche G.A."/>
            <person name="Garcia J.E."/>
            <person name="Pagnussat L."/>
            <person name="Amenta M."/>
            <person name="Creus C.M."/>
        </authorList>
    </citation>
    <scope>NUCLEOTIDE SEQUENCE [LARGE SCALE GENOMIC DNA]</scope>
    <source>
        <strain evidence="2 3">Az19</strain>
    </source>
</reference>
<dbReference type="Proteomes" id="UP000325333">
    <property type="component" value="Unassembled WGS sequence"/>
</dbReference>